<dbReference type="PANTHER" id="PTHR15092:SF22">
    <property type="entry name" value="POLY(A)-SPECIFIC RIBONUCLEASE PNLDC1"/>
    <property type="match status" value="1"/>
</dbReference>
<dbReference type="InterPro" id="IPR036397">
    <property type="entry name" value="RNaseH_sf"/>
</dbReference>
<accession>A0A199VE10</accession>
<feature type="chain" id="PRO_5008285831" evidence="4">
    <location>
        <begin position="25"/>
        <end position="720"/>
    </location>
</feature>
<gene>
    <name evidence="5" type="ORF">ACMD2_20994</name>
</gene>
<dbReference type="GO" id="GO:0003723">
    <property type="term" value="F:RNA binding"/>
    <property type="evidence" value="ECO:0007669"/>
    <property type="project" value="TreeGrafter"/>
</dbReference>
<keyword evidence="4" id="KW-0732">Signal</keyword>
<proteinExistence type="inferred from homology"/>
<dbReference type="EMBL" id="LSRQ01002118">
    <property type="protein sequence ID" value="OAY75352.1"/>
    <property type="molecule type" value="Genomic_DNA"/>
</dbReference>
<comment type="caution">
    <text evidence="5">The sequence shown here is derived from an EMBL/GenBank/DDBJ whole genome shotgun (WGS) entry which is preliminary data.</text>
</comment>
<dbReference type="InterPro" id="IPR051181">
    <property type="entry name" value="CAF1_poly(A)_ribonucleases"/>
</dbReference>
<dbReference type="Gene3D" id="3.30.420.10">
    <property type="entry name" value="Ribonuclease H-like superfamily/Ribonuclease H"/>
    <property type="match status" value="2"/>
</dbReference>
<protein>
    <submittedName>
        <fullName evidence="5">Poly(A)-specific ribonuclease PARN</fullName>
    </submittedName>
</protein>
<dbReference type="AlphaFoldDB" id="A0A199VE10"/>
<dbReference type="Pfam" id="PF04857">
    <property type="entry name" value="CAF1"/>
    <property type="match status" value="1"/>
</dbReference>
<evidence type="ECO:0000313" key="6">
    <source>
        <dbReference type="Proteomes" id="UP000092600"/>
    </source>
</evidence>
<feature type="compositionally biased region" description="Polar residues" evidence="3">
    <location>
        <begin position="663"/>
        <end position="673"/>
    </location>
</feature>
<dbReference type="InterPro" id="IPR006941">
    <property type="entry name" value="RNase_CAF1"/>
</dbReference>
<sequence length="720" mass="80071">MMMTTRRRSEWRLVWACSRTLTLTLTLGPSRPISSGEAGGSGGGAAVKKVTRWNFAEALEGLRARVREADFVAVDLEMTGVTTAPWRDAFEFDRPDVRYLKLRDSARSFAVVQLGVCPFRFHAATSSFRAHPSGSRVHSCSASIHRILLCICKIHRILKLPSIYSIWVISGISYLSRAQEIEALRKLRPQYEDSSAAPSHTFEELGDIPIVSTADLLFTERMKNRFTEWREGILRSPSEDSSEESLKFSTVQFQTVFFKMRPAIMLNGFSSHQLKLIQLILRKHFKDLLYVRTVGEDGTWQKRVVYTDSEEDKASLLKEVQEDATRSTVSRVRSAVGFRHVIDLLASEQKLIVGHNCLLDIAHIYNKFIGPLPSSMAEFVLAVHDIFPYVVDTKHLLNSSQGIQYFMKKKSKSLSSAFSLLCPAVSSPSKNFGTSSHVKVEVESDEAGSSCFSSGAKHEAGYDAFMTGCVFAQICCHLGVNFELLSPSANLTKIDRLAPYINLLYPAWNSGTVINLSTGTEKPEPGYKRNYPPVVFSKVTLVWGFPSKLKPKDLKESICKVFGPDSVTSIFFIDSTAALIQLSKEEFVNDFLLLKDTLERKDDAISVLHPLSVLLEGGNTRAGNYDTYRDICAASASKFLFADQADAVGTTCKRKLDFGSRDSAGSSETTEVETISPDVKRLEGLKPDPKKQSSRPLSCEDILDSLYASKSLLGKRMRSA</sequence>
<dbReference type="InterPro" id="IPR012337">
    <property type="entry name" value="RNaseH-like_sf"/>
</dbReference>
<organism evidence="5 6">
    <name type="scientific">Ananas comosus</name>
    <name type="common">Pineapple</name>
    <name type="synonym">Ananas ananas</name>
    <dbReference type="NCBI Taxonomy" id="4615"/>
    <lineage>
        <taxon>Eukaryota</taxon>
        <taxon>Viridiplantae</taxon>
        <taxon>Streptophyta</taxon>
        <taxon>Embryophyta</taxon>
        <taxon>Tracheophyta</taxon>
        <taxon>Spermatophyta</taxon>
        <taxon>Magnoliopsida</taxon>
        <taxon>Liliopsida</taxon>
        <taxon>Poales</taxon>
        <taxon>Bromeliaceae</taxon>
        <taxon>Bromelioideae</taxon>
        <taxon>Ananas</taxon>
    </lineage>
</organism>
<name>A0A199VE10_ANACO</name>
<feature type="signal peptide" evidence="4">
    <location>
        <begin position="1"/>
        <end position="24"/>
    </location>
</feature>
<evidence type="ECO:0000256" key="4">
    <source>
        <dbReference type="SAM" id="SignalP"/>
    </source>
</evidence>
<evidence type="ECO:0000256" key="2">
    <source>
        <dbReference type="ARBA" id="ARBA00008372"/>
    </source>
</evidence>
<comment type="similarity">
    <text evidence="2">Belongs to the CAF1 family.</text>
</comment>
<evidence type="ECO:0000256" key="3">
    <source>
        <dbReference type="SAM" id="MobiDB-lite"/>
    </source>
</evidence>
<feature type="compositionally biased region" description="Basic and acidic residues" evidence="3">
    <location>
        <begin position="678"/>
        <end position="691"/>
    </location>
</feature>
<reference evidence="5 6" key="1">
    <citation type="journal article" date="2016" name="DNA Res.">
        <title>The draft genome of MD-2 pineapple using hybrid error correction of long reads.</title>
        <authorList>
            <person name="Redwan R.M."/>
            <person name="Saidin A."/>
            <person name="Kumar S.V."/>
        </authorList>
    </citation>
    <scope>NUCLEOTIDE SEQUENCE [LARGE SCALE GENOMIC DNA]</scope>
    <source>
        <strain evidence="6">cv. MD2</strain>
        <tissue evidence="5">Leaf</tissue>
    </source>
</reference>
<feature type="region of interest" description="Disordered" evidence="3">
    <location>
        <begin position="660"/>
        <end position="697"/>
    </location>
</feature>
<evidence type="ECO:0000313" key="5">
    <source>
        <dbReference type="EMBL" id="OAY75352.1"/>
    </source>
</evidence>
<dbReference type="PANTHER" id="PTHR15092">
    <property type="entry name" value="POLY A -SPECIFIC RIBONUCLEASE/TARGET OF EGR1, MEMBER 1"/>
    <property type="match status" value="1"/>
</dbReference>
<evidence type="ECO:0000256" key="1">
    <source>
        <dbReference type="ARBA" id="ARBA00001968"/>
    </source>
</evidence>
<dbReference type="Proteomes" id="UP000092600">
    <property type="component" value="Unassembled WGS sequence"/>
</dbReference>
<dbReference type="SUPFAM" id="SSF53098">
    <property type="entry name" value="Ribonuclease H-like"/>
    <property type="match status" value="1"/>
</dbReference>
<dbReference type="GO" id="GO:0000175">
    <property type="term" value="F:3'-5'-RNA exonuclease activity"/>
    <property type="evidence" value="ECO:0007669"/>
    <property type="project" value="TreeGrafter"/>
</dbReference>
<comment type="cofactor">
    <cofactor evidence="1">
        <name>a divalent metal cation</name>
        <dbReference type="ChEBI" id="CHEBI:60240"/>
    </cofactor>
</comment>
<dbReference type="STRING" id="4615.A0A199VE10"/>